<keyword evidence="2" id="KW-0175">Coiled coil</keyword>
<organism evidence="5 6">
    <name type="scientific">Kurthia gibsonii</name>
    <dbReference type="NCBI Taxonomy" id="33946"/>
    <lineage>
        <taxon>Bacteria</taxon>
        <taxon>Bacillati</taxon>
        <taxon>Bacillota</taxon>
        <taxon>Bacilli</taxon>
        <taxon>Bacillales</taxon>
        <taxon>Caryophanaceae</taxon>
        <taxon>Kurthia</taxon>
    </lineage>
</organism>
<reference evidence="5 6" key="1">
    <citation type="submission" date="2024-04" db="EMBL/GenBank/DDBJ databases">
        <authorList>
            <person name="Wu Y.S."/>
            <person name="Zhang L."/>
        </authorList>
    </citation>
    <scope>NUCLEOTIDE SEQUENCE [LARGE SCALE GENOMIC DNA]</scope>
    <source>
        <strain evidence="5 6">KG-01</strain>
    </source>
</reference>
<dbReference type="Proteomes" id="UP001398420">
    <property type="component" value="Unassembled WGS sequence"/>
</dbReference>
<comment type="similarity">
    <text evidence="2">Belongs to the BshC family.</text>
</comment>
<sequence>MKLEQVQVENTNQLLQDYQNQQEAICRFFHFKNEQSAFEARLQELKQHPIRRKELVGVMRQYMQKFATSEKIEQHLTELEQDAVAVVGGQQAGLLTGPLYSVNKAISVLLLAKEQREQLGVPVVPIFWVAGEDHDLDEINHTFYAAGNRLLKHTYVEEGRVKTMASATRLRLDEVEEWIEQLFKQFGETAYTKELLAYVLEVAQTSHTYTDFFVKLMNDLFKEQGLLYLDAADPAIRQYEAPYFKRLIEHVAEIATVVTKRERDLEEAGYGSPIGATENAANLFYVRDGERYLLTRHDGYFMNQSANVRFTKEQLMQLVDEEACLSNNVVTRPMMQEMVLPVLSFVGGAGELAYWATLKDGFEVLGLRVPIFTPRMNFTYVTRETASNLELIGLTAKEAIAGGISSKKEAFDAKVYDREAKEAIERAKQLLAEQYEVIQRHIEEHDLHVERVVKKNLAFHKEQFDFLMKQIEKDVRLKHDVAYRRFEQVEQELLPMGGFQERVYTPFPYLNQYGELFIRDLFTLSLKTSKLHQIIYL</sequence>
<protein>
    <recommendedName>
        <fullName evidence="2">Putative cysteine ligase BshC</fullName>
        <ecNumber evidence="2">6.-.-.-</ecNumber>
    </recommendedName>
</protein>
<keyword evidence="1 2" id="KW-0436">Ligase</keyword>
<proteinExistence type="inferred from homology"/>
<dbReference type="NCBIfam" id="TIGR03998">
    <property type="entry name" value="thiol_BshC"/>
    <property type="match status" value="1"/>
</dbReference>
<accession>A0ABU9LJ41</accession>
<dbReference type="InterPro" id="IPR055399">
    <property type="entry name" value="CC_BshC"/>
</dbReference>
<feature type="domain" description="Bacillithiol biosynthesis BshC N-terminal Rossmann-like" evidence="3">
    <location>
        <begin position="1"/>
        <end position="376"/>
    </location>
</feature>
<dbReference type="Pfam" id="PF10079">
    <property type="entry name" value="Rossmann-like_BshC"/>
    <property type="match status" value="1"/>
</dbReference>
<evidence type="ECO:0000259" key="3">
    <source>
        <dbReference type="Pfam" id="PF10079"/>
    </source>
</evidence>
<evidence type="ECO:0000313" key="6">
    <source>
        <dbReference type="Proteomes" id="UP001398420"/>
    </source>
</evidence>
<dbReference type="InterPro" id="IPR055398">
    <property type="entry name" value="Rossmann-like_BshC"/>
</dbReference>
<feature type="domain" description="Bacillithiol biosynthesis BshC C-terminal coiled-coil" evidence="4">
    <location>
        <begin position="378"/>
        <end position="537"/>
    </location>
</feature>
<dbReference type="InterPro" id="IPR011199">
    <property type="entry name" value="Bacillithiol_biosynth_BshC"/>
</dbReference>
<dbReference type="HAMAP" id="MF_01867">
    <property type="entry name" value="BshC"/>
    <property type="match status" value="1"/>
</dbReference>
<evidence type="ECO:0000256" key="1">
    <source>
        <dbReference type="ARBA" id="ARBA00022598"/>
    </source>
</evidence>
<evidence type="ECO:0000259" key="4">
    <source>
        <dbReference type="Pfam" id="PF24850"/>
    </source>
</evidence>
<comment type="caution">
    <text evidence="5">The sequence shown here is derived from an EMBL/GenBank/DDBJ whole genome shotgun (WGS) entry which is preliminary data.</text>
</comment>
<dbReference type="EC" id="6.-.-.-" evidence="2"/>
<dbReference type="RefSeq" id="WP_342302579.1">
    <property type="nucleotide sequence ID" value="NZ_JBCEWA010000001.1"/>
</dbReference>
<gene>
    <name evidence="2 5" type="primary">bshC</name>
    <name evidence="5" type="ORF">AAF454_00845</name>
</gene>
<dbReference type="EMBL" id="JBCEWA010000001">
    <property type="protein sequence ID" value="MEL5986964.1"/>
    <property type="molecule type" value="Genomic_DNA"/>
</dbReference>
<dbReference type="Pfam" id="PF24850">
    <property type="entry name" value="CC_BshC"/>
    <property type="match status" value="1"/>
</dbReference>
<feature type="coiled-coil region" evidence="2">
    <location>
        <begin position="413"/>
        <end position="444"/>
    </location>
</feature>
<evidence type="ECO:0000313" key="5">
    <source>
        <dbReference type="EMBL" id="MEL5986964.1"/>
    </source>
</evidence>
<dbReference type="PIRSF" id="PIRSF012535">
    <property type="entry name" value="UCP012535"/>
    <property type="match status" value="1"/>
</dbReference>
<name>A0ABU9LJ41_9BACL</name>
<keyword evidence="6" id="KW-1185">Reference proteome</keyword>
<comment type="function">
    <text evidence="2">Involved in bacillithiol (BSH) biosynthesis. May catalyze the last step of the pathway, the addition of cysteine to glucosamine malate (GlcN-Mal) to generate BSH.</text>
</comment>
<evidence type="ECO:0000256" key="2">
    <source>
        <dbReference type="HAMAP-Rule" id="MF_01867"/>
    </source>
</evidence>